<protein>
    <submittedName>
        <fullName evidence="2">Uncharacterized protein</fullName>
    </submittedName>
</protein>
<accession>A0A9P6G719</accession>
<keyword evidence="3" id="KW-1185">Reference proteome</keyword>
<evidence type="ECO:0000313" key="2">
    <source>
        <dbReference type="EMBL" id="KAF9730047.1"/>
    </source>
</evidence>
<name>A0A9P6G719_9PLEO</name>
<evidence type="ECO:0000313" key="3">
    <source>
        <dbReference type="Proteomes" id="UP000756921"/>
    </source>
</evidence>
<feature type="compositionally biased region" description="Basic and acidic residues" evidence="1">
    <location>
        <begin position="22"/>
        <end position="32"/>
    </location>
</feature>
<sequence length="465" mass="51916">MPKASKTKTDPNLKGKSPKRSIQKDSPSRPDDAPFPIADFSSFATVLAKSATYRLVRDGFDGEEEYFVLHEDDPIMQTLMDTDDVVVKFDPPENKTLLKNAGYDKVIDQKVRYYGKGGKYTLFIFRLKKGKVLWMTRSSFTSALGKEKADKFEEDAKKLRVGHAATSDGNDVGEGPSRSGGITAVSDIKREIDVGSDEEGAAKTDAGSNVDNEEESETLSKVESTVESETESDTVPQSDDDDDDTPVSSVPVSKDKTRRSTTPQVNGRSSIYAREVDGKWQTIMQKDGLYDMKEKENPPQNCRHSEEKTGYAPSADRDFITGILLRARGKGLDVTKFELLGCVGFKRGRGAVWKAAILKLTDQNLKKRLQSVRTEAECTYTGPLLLSWTQFQKVFRSYKKRAEQLFDKTTLGKALKEEMKACEAEGKPFRRARHETFEPDALKPLYDKMDAIMRAISGLSMKSKL</sequence>
<dbReference type="AlphaFoldDB" id="A0A9P6G719"/>
<dbReference type="OrthoDB" id="3806301at2759"/>
<gene>
    <name evidence="2" type="ORF">PMIN01_11980</name>
</gene>
<feature type="region of interest" description="Disordered" evidence="1">
    <location>
        <begin position="1"/>
        <end position="34"/>
    </location>
</feature>
<comment type="caution">
    <text evidence="2">The sequence shown here is derived from an EMBL/GenBank/DDBJ whole genome shotgun (WGS) entry which is preliminary data.</text>
</comment>
<feature type="region of interest" description="Disordered" evidence="1">
    <location>
        <begin position="162"/>
        <end position="270"/>
    </location>
</feature>
<feature type="compositionally biased region" description="Acidic residues" evidence="1">
    <location>
        <begin position="226"/>
        <end position="245"/>
    </location>
</feature>
<proteinExistence type="predicted"/>
<evidence type="ECO:0000256" key="1">
    <source>
        <dbReference type="SAM" id="MobiDB-lite"/>
    </source>
</evidence>
<feature type="compositionally biased region" description="Polar residues" evidence="1">
    <location>
        <begin position="260"/>
        <end position="269"/>
    </location>
</feature>
<reference evidence="2" key="1">
    <citation type="journal article" date="2020" name="Mol. Plant Microbe Interact.">
        <title>Genome Sequence of the Biocontrol Agent Coniothyrium minitans strain Conio (IMI 134523).</title>
        <authorList>
            <person name="Patel D."/>
            <person name="Shittu T.A."/>
            <person name="Baroncelli R."/>
            <person name="Muthumeenakshi S."/>
            <person name="Osborne T.H."/>
            <person name="Janganan T.K."/>
            <person name="Sreenivasaprasad S."/>
        </authorList>
    </citation>
    <scope>NUCLEOTIDE SEQUENCE</scope>
    <source>
        <strain evidence="2">Conio</strain>
    </source>
</reference>
<dbReference type="EMBL" id="WJXW01000015">
    <property type="protein sequence ID" value="KAF9730047.1"/>
    <property type="molecule type" value="Genomic_DNA"/>
</dbReference>
<dbReference type="Proteomes" id="UP000756921">
    <property type="component" value="Unassembled WGS sequence"/>
</dbReference>
<organism evidence="2 3">
    <name type="scientific">Paraphaeosphaeria minitans</name>
    <dbReference type="NCBI Taxonomy" id="565426"/>
    <lineage>
        <taxon>Eukaryota</taxon>
        <taxon>Fungi</taxon>
        <taxon>Dikarya</taxon>
        <taxon>Ascomycota</taxon>
        <taxon>Pezizomycotina</taxon>
        <taxon>Dothideomycetes</taxon>
        <taxon>Pleosporomycetidae</taxon>
        <taxon>Pleosporales</taxon>
        <taxon>Massarineae</taxon>
        <taxon>Didymosphaeriaceae</taxon>
        <taxon>Paraphaeosphaeria</taxon>
    </lineage>
</organism>